<evidence type="ECO:0000313" key="2">
    <source>
        <dbReference type="Proteomes" id="UP000316095"/>
    </source>
</evidence>
<sequence length="947" mass="107657">MSLSCSHPALGPLSVSLQYSPVRSTYFAKVILLGFRLITGCLLLFLSFGCQNLPVGQLSLLRSSIKEVNATDSVDQISESPLVPAVVPDSSVLEGRWRYENAWPEPFEGPGAILELAQVPQFRWHFERPETVQNERAHNPATTNETEDLPTVYSRIEKPTRQQLAEWWTLSAFDDASGRNACILLAYHAPDKLDASRLDRLARITRDEINLNPQDLNTAEFVSVEPETFWNRFWSARNNPANEEQLPEETVEKTASLESEKPVEKISIQQRAAAAEAWCYVVYNQNEVAEKKYREPGQTLQDEDLPDLVRQELMIGIAREIPPRKIPGLSESLTRNSNPATQQLMQIAVMDACLVYAIHHREQITQNWDVTSKPITMEVAASDPAGLWPVTLWEQRWDDSPEMVIRFGQWLSLIRHPLAESYLTQKLSHVDIKVKQASLCSLGLLPEKSANTFLTSRLEQEQGQNKALVLLALSYQNPEIMERSVHDEDRSVRLEVAKFAGEHPSRTSLTTLLKLVKERDPEIQQAAVEAVKNWDKELAFPVLAAGFHLGMFQTRQQARESLEQHFHIVIAGIEDSQEQRRQILDQIQSEHLPEISWNETPVFHADASRLQPEEDVYAQQTRVRSQLNQLLDEELSRIEKQEIEQDLQRTAERSPVVLNRELDRLATKELKPLAIKLSKLPCRGCEPFENLDSDQLLQRRRAARQFVEIATQETLPEWTIRLLGEQLKNEQDPHVCRAILASISNDTTPQSRHVAEIALLHPWADVRILGCQYVQKHRLPQLAPLLIPLLQERNQAVQVAAIRAAGFCRNPIVIDGLSTSETSSLPSGLRLLLGTVPGHIELEVLLALARLDDSQGKSELIKLAYSPDGERRREVVTRISELDDREFSEPLIRLGWTETDPQVQRVILEGLNRIIPEAEQPDLSKASNYDERMKVWSVWLEQSKSNK</sequence>
<evidence type="ECO:0008006" key="3">
    <source>
        <dbReference type="Google" id="ProtNLM"/>
    </source>
</evidence>
<dbReference type="InterPro" id="IPR011989">
    <property type="entry name" value="ARM-like"/>
</dbReference>
<dbReference type="EMBL" id="SJPG01000001">
    <property type="protein sequence ID" value="TWT62609.1"/>
    <property type="molecule type" value="Genomic_DNA"/>
</dbReference>
<dbReference type="SUPFAM" id="SSF48371">
    <property type="entry name" value="ARM repeat"/>
    <property type="match status" value="1"/>
</dbReference>
<dbReference type="Proteomes" id="UP000316095">
    <property type="component" value="Unassembled WGS sequence"/>
</dbReference>
<dbReference type="AlphaFoldDB" id="A0A5C5XIU6"/>
<dbReference type="Gene3D" id="1.25.10.10">
    <property type="entry name" value="Leucine-rich Repeat Variant"/>
    <property type="match status" value="2"/>
</dbReference>
<dbReference type="Pfam" id="PF13646">
    <property type="entry name" value="HEAT_2"/>
    <property type="match status" value="1"/>
</dbReference>
<reference evidence="1 2" key="1">
    <citation type="submission" date="2019-02" db="EMBL/GenBank/DDBJ databases">
        <title>Deep-cultivation of Planctomycetes and their phenomic and genomic characterization uncovers novel biology.</title>
        <authorList>
            <person name="Wiegand S."/>
            <person name="Jogler M."/>
            <person name="Boedeker C."/>
            <person name="Pinto D."/>
            <person name="Vollmers J."/>
            <person name="Rivas-Marin E."/>
            <person name="Kohn T."/>
            <person name="Peeters S.H."/>
            <person name="Heuer A."/>
            <person name="Rast P."/>
            <person name="Oberbeckmann S."/>
            <person name="Bunk B."/>
            <person name="Jeske O."/>
            <person name="Meyerdierks A."/>
            <person name="Storesund J.E."/>
            <person name="Kallscheuer N."/>
            <person name="Luecker S."/>
            <person name="Lage O.M."/>
            <person name="Pohl T."/>
            <person name="Merkel B.J."/>
            <person name="Hornburger P."/>
            <person name="Mueller R.-W."/>
            <person name="Bruemmer F."/>
            <person name="Labrenz M."/>
            <person name="Spormann A.M."/>
            <person name="Op Den Camp H."/>
            <person name="Overmann J."/>
            <person name="Amann R."/>
            <person name="Jetten M.S.M."/>
            <person name="Mascher T."/>
            <person name="Medema M.H."/>
            <person name="Devos D.P."/>
            <person name="Kaster A.-K."/>
            <person name="Ovreas L."/>
            <person name="Rohde M."/>
            <person name="Galperin M.Y."/>
            <person name="Jogler C."/>
        </authorList>
    </citation>
    <scope>NUCLEOTIDE SEQUENCE [LARGE SCALE GENOMIC DNA]</scope>
    <source>
        <strain evidence="1 2">Pan54</strain>
    </source>
</reference>
<accession>A0A5C5XIU6</accession>
<organism evidence="1 2">
    <name type="scientific">Rubinisphaera italica</name>
    <dbReference type="NCBI Taxonomy" id="2527969"/>
    <lineage>
        <taxon>Bacteria</taxon>
        <taxon>Pseudomonadati</taxon>
        <taxon>Planctomycetota</taxon>
        <taxon>Planctomycetia</taxon>
        <taxon>Planctomycetales</taxon>
        <taxon>Planctomycetaceae</taxon>
        <taxon>Rubinisphaera</taxon>
    </lineage>
</organism>
<protein>
    <recommendedName>
        <fullName evidence="3">HEAT repeat protein</fullName>
    </recommendedName>
</protein>
<dbReference type="InterPro" id="IPR016024">
    <property type="entry name" value="ARM-type_fold"/>
</dbReference>
<evidence type="ECO:0000313" key="1">
    <source>
        <dbReference type="EMBL" id="TWT62609.1"/>
    </source>
</evidence>
<name>A0A5C5XIU6_9PLAN</name>
<proteinExistence type="predicted"/>
<gene>
    <name evidence="1" type="ORF">Pan54_33520</name>
</gene>
<keyword evidence="2" id="KW-1185">Reference proteome</keyword>
<comment type="caution">
    <text evidence="1">The sequence shown here is derived from an EMBL/GenBank/DDBJ whole genome shotgun (WGS) entry which is preliminary data.</text>
</comment>